<dbReference type="AlphaFoldDB" id="A0AAV2IKB4"/>
<dbReference type="InterPro" id="IPR001846">
    <property type="entry name" value="VWF_type-D"/>
</dbReference>
<protein>
    <recommendedName>
        <fullName evidence="1">VWFD domain-containing protein</fullName>
    </recommendedName>
</protein>
<organism evidence="2 3">
    <name type="scientific">Lymnaea stagnalis</name>
    <name type="common">Great pond snail</name>
    <name type="synonym">Helix stagnalis</name>
    <dbReference type="NCBI Taxonomy" id="6523"/>
    <lineage>
        <taxon>Eukaryota</taxon>
        <taxon>Metazoa</taxon>
        <taxon>Spiralia</taxon>
        <taxon>Lophotrochozoa</taxon>
        <taxon>Mollusca</taxon>
        <taxon>Gastropoda</taxon>
        <taxon>Heterobranchia</taxon>
        <taxon>Euthyneura</taxon>
        <taxon>Panpulmonata</taxon>
        <taxon>Hygrophila</taxon>
        <taxon>Lymnaeoidea</taxon>
        <taxon>Lymnaeidae</taxon>
        <taxon>Lymnaea</taxon>
    </lineage>
</organism>
<proteinExistence type="predicted"/>
<evidence type="ECO:0000259" key="1">
    <source>
        <dbReference type="PROSITE" id="PS51233"/>
    </source>
</evidence>
<dbReference type="EMBL" id="CAXITT010000906">
    <property type="protein sequence ID" value="CAL1547135.1"/>
    <property type="molecule type" value="Genomic_DNA"/>
</dbReference>
<feature type="domain" description="VWFD" evidence="1">
    <location>
        <begin position="1"/>
        <end position="67"/>
    </location>
</feature>
<dbReference type="PROSITE" id="PS51233">
    <property type="entry name" value="VWFD"/>
    <property type="match status" value="1"/>
</dbReference>
<evidence type="ECO:0000313" key="3">
    <source>
        <dbReference type="Proteomes" id="UP001497497"/>
    </source>
</evidence>
<dbReference type="Pfam" id="PF00094">
    <property type="entry name" value="VWD"/>
    <property type="match status" value="1"/>
</dbReference>
<reference evidence="2 3" key="1">
    <citation type="submission" date="2024-04" db="EMBL/GenBank/DDBJ databases">
        <authorList>
            <consortium name="Genoscope - CEA"/>
            <person name="William W."/>
        </authorList>
    </citation>
    <scope>NUCLEOTIDE SEQUENCE [LARGE SCALE GENOMIC DNA]</scope>
</reference>
<accession>A0AAV2IKB4</accession>
<dbReference type="Proteomes" id="UP001497497">
    <property type="component" value="Unassembled WGS sequence"/>
</dbReference>
<comment type="caution">
    <text evidence="2">The sequence shown here is derived from an EMBL/GenBank/DDBJ whole genome shotgun (WGS) entry which is preliminary data.</text>
</comment>
<feature type="non-terminal residue" evidence="2">
    <location>
        <position position="67"/>
    </location>
</feature>
<keyword evidence="3" id="KW-1185">Reference proteome</keyword>
<sequence>MRKDSSNRTFVIAIFPCGVTIKIYVAVKSLNIEFEIDKNLQNKTLGLLGNFNLEKSDEFTLPNGVIL</sequence>
<name>A0AAV2IKB4_LYMST</name>
<gene>
    <name evidence="2" type="ORF">GSLYS_00020460001</name>
</gene>
<evidence type="ECO:0000313" key="2">
    <source>
        <dbReference type="EMBL" id="CAL1547135.1"/>
    </source>
</evidence>